<organism evidence="3 4">
    <name type="scientific">Perkinsus olseni</name>
    <name type="common">Perkinsus atlanticus</name>
    <dbReference type="NCBI Taxonomy" id="32597"/>
    <lineage>
        <taxon>Eukaryota</taxon>
        <taxon>Sar</taxon>
        <taxon>Alveolata</taxon>
        <taxon>Perkinsozoa</taxon>
        <taxon>Perkinsea</taxon>
        <taxon>Perkinsida</taxon>
        <taxon>Perkinsidae</taxon>
        <taxon>Perkinsus</taxon>
    </lineage>
</organism>
<evidence type="ECO:0000256" key="1">
    <source>
        <dbReference type="SAM" id="MobiDB-lite"/>
    </source>
</evidence>
<accession>A0A7J6NYS3</accession>
<evidence type="ECO:0000313" key="4">
    <source>
        <dbReference type="Proteomes" id="UP000553632"/>
    </source>
</evidence>
<feature type="compositionally biased region" description="Low complexity" evidence="1">
    <location>
        <begin position="45"/>
        <end position="56"/>
    </location>
</feature>
<dbReference type="EMBL" id="JABANO010039886">
    <property type="protein sequence ID" value="KAF4689052.1"/>
    <property type="molecule type" value="Genomic_DNA"/>
</dbReference>
<reference evidence="3 4" key="1">
    <citation type="submission" date="2020-04" db="EMBL/GenBank/DDBJ databases">
        <title>Perkinsus olseni comparative genomics.</title>
        <authorList>
            <person name="Bogema D.R."/>
        </authorList>
    </citation>
    <scope>NUCLEOTIDE SEQUENCE [LARGE SCALE GENOMIC DNA]</scope>
    <source>
        <strain evidence="3 4">ATCC PRA-207</strain>
    </source>
</reference>
<proteinExistence type="predicted"/>
<dbReference type="Pfam" id="PF04130">
    <property type="entry name" value="GCP_C_terminal"/>
    <property type="match status" value="1"/>
</dbReference>
<dbReference type="InterPro" id="IPR040457">
    <property type="entry name" value="GCP_C"/>
</dbReference>
<feature type="domain" description="Gamma tubulin complex component C-terminal" evidence="2">
    <location>
        <begin position="8"/>
        <end position="128"/>
    </location>
</feature>
<dbReference type="AlphaFoldDB" id="A0A7J6NYS3"/>
<comment type="caution">
    <text evidence="3">The sequence shown here is derived from an EMBL/GenBank/DDBJ whole genome shotgun (WGS) entry which is preliminary data.</text>
</comment>
<feature type="region of interest" description="Disordered" evidence="1">
    <location>
        <begin position="31"/>
        <end position="74"/>
    </location>
</feature>
<gene>
    <name evidence="3" type="ORF">FOZ63_024337</name>
</gene>
<keyword evidence="4" id="KW-1185">Reference proteome</keyword>
<protein>
    <recommendedName>
        <fullName evidence="2">Gamma tubulin complex component C-terminal domain-containing protein</fullName>
    </recommendedName>
</protein>
<sequence>SPRTAVVRDSLLSMLDVCKTFRAIAERSARLSPPGARLGRERTSDSVSSFDASADSYYPGSRDTATTDQWTVDDDDGDPAHLLSELTELRRKFKASCRGLLNVLAVAAKDDRSVCHDLAMKINFAYYYLP</sequence>
<name>A0A7J6NYS3_PEROL</name>
<feature type="non-terminal residue" evidence="3">
    <location>
        <position position="130"/>
    </location>
</feature>
<evidence type="ECO:0000259" key="2">
    <source>
        <dbReference type="Pfam" id="PF04130"/>
    </source>
</evidence>
<dbReference type="GO" id="GO:0043015">
    <property type="term" value="F:gamma-tubulin binding"/>
    <property type="evidence" value="ECO:0007669"/>
    <property type="project" value="InterPro"/>
</dbReference>
<feature type="non-terminal residue" evidence="3">
    <location>
        <position position="1"/>
    </location>
</feature>
<dbReference type="Proteomes" id="UP000553632">
    <property type="component" value="Unassembled WGS sequence"/>
</dbReference>
<evidence type="ECO:0000313" key="3">
    <source>
        <dbReference type="EMBL" id="KAF4689052.1"/>
    </source>
</evidence>